<feature type="compositionally biased region" description="Basic and acidic residues" evidence="6">
    <location>
        <begin position="13"/>
        <end position="27"/>
    </location>
</feature>
<evidence type="ECO:0000256" key="1">
    <source>
        <dbReference type="ARBA" id="ARBA00023015"/>
    </source>
</evidence>
<keyword evidence="4 5" id="KW-0539">Nucleus</keyword>
<keyword evidence="2 5" id="KW-0238">DNA-binding</keyword>
<evidence type="ECO:0000256" key="5">
    <source>
        <dbReference type="RuleBase" id="RU003516"/>
    </source>
</evidence>
<comment type="subcellular location">
    <subcellularLocation>
        <location evidence="5">Nucleus</location>
    </subcellularLocation>
</comment>
<feature type="compositionally biased region" description="Polar residues" evidence="6">
    <location>
        <begin position="1"/>
        <end position="12"/>
    </location>
</feature>
<evidence type="ECO:0000256" key="4">
    <source>
        <dbReference type="ARBA" id="ARBA00023242"/>
    </source>
</evidence>
<evidence type="ECO:0000256" key="6">
    <source>
        <dbReference type="SAM" id="MobiDB-lite"/>
    </source>
</evidence>
<keyword evidence="1 5" id="KW-0805">Transcription regulation</keyword>
<dbReference type="PROSITE" id="PS51325">
    <property type="entry name" value="ALPHA_BOX"/>
    <property type="match status" value="1"/>
</dbReference>
<dbReference type="GO" id="GO:0045895">
    <property type="term" value="P:positive regulation of mating-type specific transcription, DNA-templated"/>
    <property type="evidence" value="ECO:0007669"/>
    <property type="project" value="InterPro"/>
</dbReference>
<organism evidence="8">
    <name type="scientific">Thielaviopsis cerberus</name>
    <dbReference type="NCBI Taxonomy" id="1580841"/>
    <lineage>
        <taxon>Eukaryota</taxon>
        <taxon>Fungi</taxon>
        <taxon>Dikarya</taxon>
        <taxon>Ascomycota</taxon>
        <taxon>Pezizomycotina</taxon>
        <taxon>Sordariomycetes</taxon>
        <taxon>Hypocreomycetidae</taxon>
        <taxon>Microascales</taxon>
        <taxon>Ceratocystidaceae</taxon>
        <taxon>Thielaviopsis</taxon>
    </lineage>
</organism>
<protein>
    <submittedName>
        <fullName evidence="8">Putative mating-type 1-1-1 protein</fullName>
    </submittedName>
</protein>
<feature type="region of interest" description="Disordered" evidence="6">
    <location>
        <begin position="89"/>
        <end position="123"/>
    </location>
</feature>
<evidence type="ECO:0000256" key="2">
    <source>
        <dbReference type="ARBA" id="ARBA00023125"/>
    </source>
</evidence>
<accession>A0A891XKN6</accession>
<dbReference type="InterPro" id="IPR006856">
    <property type="entry name" value="MATalpha_HMGbox"/>
</dbReference>
<feature type="region of interest" description="Disordered" evidence="6">
    <location>
        <begin position="1"/>
        <end position="55"/>
    </location>
</feature>
<dbReference type="EMBL" id="MW057849">
    <property type="protein sequence ID" value="QRN45796.1"/>
    <property type="molecule type" value="Genomic_DNA"/>
</dbReference>
<dbReference type="GO" id="GO:0008301">
    <property type="term" value="F:DNA binding, bending"/>
    <property type="evidence" value="ECO:0007669"/>
    <property type="project" value="InterPro"/>
</dbReference>
<sequence>MASSTGNNPQEPNDNHSQEPNDNRSPEPNDNNSPEPEDNESQEDKAPPSPKFKFKGETVNLLMQLQDLSPEEVARLIPLAVMKDLQNENASRAGSGSAPLAASEMPQPPNDPAPPSPPVPEPSVVIRRSRRHLNGFITFRAYYRKAFAPLTERKISTIMTQLWAHDPFQYRWTIIGRLWSFVSHTLNDPEIFLSDFLHLAAPLMCTPGPETYLNKLGWGSNSNSNYDTVFFQDHTTLLRYIEEDKLKFVPANELELLNHMIVHGYLPGIYNQLLVKIAQYDFGKPAPTGAAAAAAEAS</sequence>
<dbReference type="Pfam" id="PF04769">
    <property type="entry name" value="MATalpha_HMGbox"/>
    <property type="match status" value="1"/>
</dbReference>
<feature type="domain" description="Alpha box" evidence="7">
    <location>
        <begin position="128"/>
        <end position="183"/>
    </location>
</feature>
<dbReference type="GO" id="GO:0005634">
    <property type="term" value="C:nucleus"/>
    <property type="evidence" value="ECO:0007669"/>
    <property type="project" value="UniProtKB-SubCell"/>
</dbReference>
<keyword evidence="3 5" id="KW-0804">Transcription</keyword>
<gene>
    <name evidence="8" type="primary">MAT1-1-1</name>
</gene>
<evidence type="ECO:0000256" key="3">
    <source>
        <dbReference type="ARBA" id="ARBA00023163"/>
    </source>
</evidence>
<feature type="compositionally biased region" description="Pro residues" evidence="6">
    <location>
        <begin position="106"/>
        <end position="121"/>
    </location>
</feature>
<evidence type="ECO:0000259" key="7">
    <source>
        <dbReference type="PROSITE" id="PS51325"/>
    </source>
</evidence>
<evidence type="ECO:0000313" key="8">
    <source>
        <dbReference type="EMBL" id="QRN45796.1"/>
    </source>
</evidence>
<comment type="similarity">
    <text evidence="5">Belongs to the MATALPHA1 family.</text>
</comment>
<proteinExistence type="inferred from homology"/>
<dbReference type="AlphaFoldDB" id="A0A891XKN6"/>
<reference evidence="8" key="1">
    <citation type="journal article" date="2021" name="Fungal Biol.">
        <title>Unidirectional mating-type switching confers self-fertility to Thielaviopsis cerberus, the only homothallic species in the genus.</title>
        <authorList>
            <person name="Kramer D."/>
            <person name="Lane F.A."/>
            <person name="Steenkamp E.T."/>
            <person name="Wingfield B.D."/>
            <person name="Wilken P.M."/>
        </authorList>
    </citation>
    <scope>NUCLEOTIDE SEQUENCE</scope>
    <source>
        <strain evidence="8">CMW36641</strain>
    </source>
</reference>
<name>A0A891XKN6_9PEZI</name>